<proteinExistence type="predicted"/>
<dbReference type="KEGG" id="vg:15613961"/>
<evidence type="ECO:0000313" key="3">
    <source>
        <dbReference type="Proteomes" id="UP000792575"/>
    </source>
</evidence>
<accession>A0A916KNU3</accession>
<gene>
    <name evidence="2" type="ORF">AHEV_032</name>
</gene>
<dbReference type="GeneID" id="15613961"/>
<keyword evidence="3" id="KW-1185">Reference proteome</keyword>
<evidence type="ECO:0000313" key="2">
    <source>
        <dbReference type="EMBL" id="CCU55353.1"/>
    </source>
</evidence>
<dbReference type="Pfam" id="PF04383">
    <property type="entry name" value="KilA-N"/>
    <property type="match status" value="1"/>
</dbReference>
<name>A0A916KNU3_9POXV</name>
<dbReference type="RefSeq" id="YP_008003855.1">
    <property type="nucleotide sequence ID" value="NC_021247.1"/>
</dbReference>
<evidence type="ECO:0000259" key="1">
    <source>
        <dbReference type="PROSITE" id="PS51301"/>
    </source>
</evidence>
<protein>
    <submittedName>
        <fullName evidence="2">N1R/p28-like protein</fullName>
    </submittedName>
</protein>
<dbReference type="EMBL" id="HF679131">
    <property type="protein sequence ID" value="CCU55353.1"/>
    <property type="molecule type" value="Genomic_DNA"/>
</dbReference>
<dbReference type="InterPro" id="IPR018004">
    <property type="entry name" value="KilA/APSES_HTH"/>
</dbReference>
<dbReference type="Proteomes" id="UP000792575">
    <property type="component" value="Genome"/>
</dbReference>
<sequence length="94" mass="11202">MNNSFCFIFINNMEIIIHNKYKYFNATKFFNSIGINFNTWDMSQAIKKIYVILQNHYNIKMLKYIISGTSPTSGVYTHPIILYIIIKYFFPNIL</sequence>
<reference evidence="2" key="1">
    <citation type="journal article" date="2013" name="J. Virol.">
        <title>New Insights into the Evolution of Entomopoxvirinae from the Complete Genome Sequences of Four Entomopoxviruses Infecting Adoxophyes honmai, Choristoneura biennis, Choristoneura rosaceana, and Mythimna separata.</title>
        <authorList>
            <person name="Theze J."/>
            <person name="Takatsuka J."/>
            <person name="Li Z."/>
            <person name="Gallais J."/>
            <person name="Doucet D."/>
            <person name="Arif B."/>
            <person name="Nakai M."/>
            <person name="Herniou E.A."/>
        </authorList>
    </citation>
    <scope>NUCLEOTIDE SEQUENCE</scope>
    <source>
        <strain evidence="2">Tokyo</strain>
    </source>
</reference>
<feature type="domain" description="KilA-N" evidence="1">
    <location>
        <begin position="4"/>
        <end position="94"/>
    </location>
</feature>
<organism evidence="2 3">
    <name type="scientific">Adoxophyes honmai entomopoxvirus 'L'</name>
    <dbReference type="NCBI Taxonomy" id="1293540"/>
    <lineage>
        <taxon>Viruses</taxon>
        <taxon>Varidnaviria</taxon>
        <taxon>Bamfordvirae</taxon>
        <taxon>Nucleocytoviricota</taxon>
        <taxon>Pokkesviricetes</taxon>
        <taxon>Chitovirales</taxon>
        <taxon>Poxviridae</taxon>
        <taxon>Entomopoxvirinae</taxon>
        <taxon>Betaentomopoxvirus</taxon>
        <taxon>Betaentomopoxvirus ahonmai</taxon>
    </lineage>
</organism>
<dbReference type="PROSITE" id="PS51301">
    <property type="entry name" value="KILA_N"/>
    <property type="match status" value="1"/>
</dbReference>
<dbReference type="InterPro" id="IPR017880">
    <property type="entry name" value="KilA_N"/>
</dbReference>